<protein>
    <submittedName>
        <fullName evidence="3">Cysteine desulfuration protein SufE</fullName>
    </submittedName>
</protein>
<gene>
    <name evidence="3" type="ORF">GCM10017044_08420</name>
</gene>
<organism evidence="3 4">
    <name type="scientific">Kordiimonas sediminis</name>
    <dbReference type="NCBI Taxonomy" id="1735581"/>
    <lineage>
        <taxon>Bacteria</taxon>
        <taxon>Pseudomonadati</taxon>
        <taxon>Pseudomonadota</taxon>
        <taxon>Alphaproteobacteria</taxon>
        <taxon>Kordiimonadales</taxon>
        <taxon>Kordiimonadaceae</taxon>
        <taxon>Kordiimonas</taxon>
    </lineage>
</organism>
<dbReference type="EMBL" id="BNCI01000001">
    <property type="protein sequence ID" value="GHF16449.1"/>
    <property type="molecule type" value="Genomic_DNA"/>
</dbReference>
<sequence>MDYLDTTIDDVIDTFEFLDDWEDKYRFIIDLGRKLPPLDASEMTEETRVRGCQSQVWLVPELDDAGTLSFRGDSDAHIVKGLVALMLLIHSGKTPKQILDTDAKAILGQLDLSAHLSPMRANGLFSMLERIRTVAAEHAA</sequence>
<dbReference type="SUPFAM" id="SSF82649">
    <property type="entry name" value="SufE/NifU"/>
    <property type="match status" value="1"/>
</dbReference>
<dbReference type="Proteomes" id="UP000630923">
    <property type="component" value="Unassembled WGS sequence"/>
</dbReference>
<evidence type="ECO:0000313" key="4">
    <source>
        <dbReference type="Proteomes" id="UP000630923"/>
    </source>
</evidence>
<comment type="similarity">
    <text evidence="1">Belongs to the SufE family.</text>
</comment>
<evidence type="ECO:0000313" key="3">
    <source>
        <dbReference type="EMBL" id="GHF16449.1"/>
    </source>
</evidence>
<dbReference type="PANTHER" id="PTHR43597">
    <property type="entry name" value="SULFUR ACCEPTOR PROTEIN CSDE"/>
    <property type="match status" value="1"/>
</dbReference>
<evidence type="ECO:0000256" key="1">
    <source>
        <dbReference type="ARBA" id="ARBA00010282"/>
    </source>
</evidence>
<dbReference type="RefSeq" id="WP_191250293.1">
    <property type="nucleotide sequence ID" value="NZ_BNCI01000001.1"/>
</dbReference>
<evidence type="ECO:0000259" key="2">
    <source>
        <dbReference type="Pfam" id="PF02657"/>
    </source>
</evidence>
<dbReference type="InterPro" id="IPR003808">
    <property type="entry name" value="Fe-S_metab-assoc_dom"/>
</dbReference>
<reference evidence="3" key="1">
    <citation type="journal article" date="2014" name="Int. J. Syst. Evol. Microbiol.">
        <title>Complete genome sequence of Corynebacterium casei LMG S-19264T (=DSM 44701T), isolated from a smear-ripened cheese.</title>
        <authorList>
            <consortium name="US DOE Joint Genome Institute (JGI-PGF)"/>
            <person name="Walter F."/>
            <person name="Albersmeier A."/>
            <person name="Kalinowski J."/>
            <person name="Ruckert C."/>
        </authorList>
    </citation>
    <scope>NUCLEOTIDE SEQUENCE</scope>
    <source>
        <strain evidence="3">KCTC 42590</strain>
    </source>
</reference>
<comment type="caution">
    <text evidence="3">The sequence shown here is derived from an EMBL/GenBank/DDBJ whole genome shotgun (WGS) entry which is preliminary data.</text>
</comment>
<dbReference type="PANTHER" id="PTHR43597:SF5">
    <property type="entry name" value="SUFE-LIKE PROTEIN 2, CHLOROPLASTIC"/>
    <property type="match status" value="1"/>
</dbReference>
<dbReference type="AlphaFoldDB" id="A0A919ANG6"/>
<name>A0A919ANG6_9PROT</name>
<feature type="domain" description="Fe-S metabolism associated" evidence="2">
    <location>
        <begin position="13"/>
        <end position="133"/>
    </location>
</feature>
<dbReference type="Pfam" id="PF02657">
    <property type="entry name" value="SufE"/>
    <property type="match status" value="1"/>
</dbReference>
<dbReference type="Gene3D" id="3.90.1010.10">
    <property type="match status" value="1"/>
</dbReference>
<reference evidence="3" key="2">
    <citation type="submission" date="2020-09" db="EMBL/GenBank/DDBJ databases">
        <authorList>
            <person name="Sun Q."/>
            <person name="Kim S."/>
        </authorList>
    </citation>
    <scope>NUCLEOTIDE SEQUENCE</scope>
    <source>
        <strain evidence="3">KCTC 42590</strain>
    </source>
</reference>
<accession>A0A919ANG6</accession>
<proteinExistence type="inferred from homology"/>
<keyword evidence="4" id="KW-1185">Reference proteome</keyword>